<dbReference type="InterPro" id="IPR013083">
    <property type="entry name" value="Znf_RING/FYVE/PHD"/>
</dbReference>
<evidence type="ECO:0000313" key="1">
    <source>
        <dbReference type="EMBL" id="KAJ8869867.1"/>
    </source>
</evidence>
<dbReference type="Gene3D" id="3.30.40.10">
    <property type="entry name" value="Zinc/RING finger domain, C3HC4 (zinc finger)"/>
    <property type="match status" value="1"/>
</dbReference>
<organism evidence="1 2">
    <name type="scientific">Dryococelus australis</name>
    <dbReference type="NCBI Taxonomy" id="614101"/>
    <lineage>
        <taxon>Eukaryota</taxon>
        <taxon>Metazoa</taxon>
        <taxon>Ecdysozoa</taxon>
        <taxon>Arthropoda</taxon>
        <taxon>Hexapoda</taxon>
        <taxon>Insecta</taxon>
        <taxon>Pterygota</taxon>
        <taxon>Neoptera</taxon>
        <taxon>Polyneoptera</taxon>
        <taxon>Phasmatodea</taxon>
        <taxon>Verophasmatodea</taxon>
        <taxon>Anareolatae</taxon>
        <taxon>Phasmatidae</taxon>
        <taxon>Eurycanthinae</taxon>
        <taxon>Dryococelus</taxon>
    </lineage>
</organism>
<dbReference type="SUPFAM" id="SSF57903">
    <property type="entry name" value="FYVE/PHD zinc finger"/>
    <property type="match status" value="1"/>
</dbReference>
<accession>A0ABQ9GCE3</accession>
<evidence type="ECO:0000313" key="2">
    <source>
        <dbReference type="Proteomes" id="UP001159363"/>
    </source>
</evidence>
<protein>
    <recommendedName>
        <fullName evidence="3">Zinc finger PHD-type domain-containing protein</fullName>
    </recommendedName>
</protein>
<keyword evidence="2" id="KW-1185">Reference proteome</keyword>
<sequence>MIEVTKTFLKLSEDDDCPCLFCGELYKASMDGEGWIRCFVCHKWTHDACAGIEEENDDNFHRIGRKAVQRWDFCALRARTPPPFLPLRFAANHCCFQILGNCVPSRLSVTHTVPWNKGEKCRFSTASSEEEEDFVIPSVASESWCSVREKLSPVLLKFAVYDDINVDTKTTQYGDTVAERLACLPPIKVIRAQSPAGPLQIFACGNRAGRCRWSAGPLGDLPPPPPPPPIPAVPHTHLSHPHLSQDLDIISSVHTERQDQLRHRAVQVLVQQPMAHLTGATTFLWMFFLERMKNFSLPPKEYFAQEYKGKGTIPSYEYPGATPPGIEPGSPFWEAVV</sequence>
<dbReference type="Proteomes" id="UP001159363">
    <property type="component" value="Chromosome 12"/>
</dbReference>
<comment type="caution">
    <text evidence="1">The sequence shown here is derived from an EMBL/GenBank/DDBJ whole genome shotgun (WGS) entry which is preliminary data.</text>
</comment>
<dbReference type="InterPro" id="IPR011011">
    <property type="entry name" value="Znf_FYVE_PHD"/>
</dbReference>
<dbReference type="EMBL" id="JARBHB010000013">
    <property type="protein sequence ID" value="KAJ8869867.1"/>
    <property type="molecule type" value="Genomic_DNA"/>
</dbReference>
<name>A0ABQ9GCE3_9NEOP</name>
<reference evidence="1 2" key="1">
    <citation type="submission" date="2023-02" db="EMBL/GenBank/DDBJ databases">
        <title>LHISI_Scaffold_Assembly.</title>
        <authorList>
            <person name="Stuart O.P."/>
            <person name="Cleave R."/>
            <person name="Magrath M.J.L."/>
            <person name="Mikheyev A.S."/>
        </authorList>
    </citation>
    <scope>NUCLEOTIDE SEQUENCE [LARGE SCALE GENOMIC DNA]</scope>
    <source>
        <strain evidence="1">Daus_M_001</strain>
        <tissue evidence="1">Leg muscle</tissue>
    </source>
</reference>
<gene>
    <name evidence="1" type="ORF">PR048_028876</name>
</gene>
<evidence type="ECO:0008006" key="3">
    <source>
        <dbReference type="Google" id="ProtNLM"/>
    </source>
</evidence>
<proteinExistence type="predicted"/>